<name>A0ABQ8S1N1_PERAM</name>
<reference evidence="1 2" key="1">
    <citation type="journal article" date="2022" name="Allergy">
        <title>Genome assembly and annotation of Periplaneta americana reveal a comprehensive cockroach allergen profile.</title>
        <authorList>
            <person name="Wang L."/>
            <person name="Xiong Q."/>
            <person name="Saelim N."/>
            <person name="Wang L."/>
            <person name="Nong W."/>
            <person name="Wan A.T."/>
            <person name="Shi M."/>
            <person name="Liu X."/>
            <person name="Cao Q."/>
            <person name="Hui J.H.L."/>
            <person name="Sookrung N."/>
            <person name="Leung T.F."/>
            <person name="Tungtrongchitr A."/>
            <person name="Tsui S.K.W."/>
        </authorList>
    </citation>
    <scope>NUCLEOTIDE SEQUENCE [LARGE SCALE GENOMIC DNA]</scope>
    <source>
        <strain evidence="1">PWHHKU_190912</strain>
    </source>
</reference>
<evidence type="ECO:0000313" key="2">
    <source>
        <dbReference type="Proteomes" id="UP001148838"/>
    </source>
</evidence>
<keyword evidence="2" id="KW-1185">Reference proteome</keyword>
<sequence length="155" mass="17673">MRPLRCLLLGCKRSKDNTTPDLSFIASGHRFKTKQDEYRGFIFTPARVTTNYGLLPDMTEALAMIENDSEISEITVENLPEARVIQNVSEFSSEGLRYLAGYIAFRYEPFAILTRQHCEYRVDEEQKHEEEEYVGDVGVHLGGLVPSPVAERPED</sequence>
<dbReference type="EMBL" id="JAJSOF020000038">
    <property type="protein sequence ID" value="KAJ4427772.1"/>
    <property type="molecule type" value="Genomic_DNA"/>
</dbReference>
<organism evidence="1 2">
    <name type="scientific">Periplaneta americana</name>
    <name type="common">American cockroach</name>
    <name type="synonym">Blatta americana</name>
    <dbReference type="NCBI Taxonomy" id="6978"/>
    <lineage>
        <taxon>Eukaryota</taxon>
        <taxon>Metazoa</taxon>
        <taxon>Ecdysozoa</taxon>
        <taxon>Arthropoda</taxon>
        <taxon>Hexapoda</taxon>
        <taxon>Insecta</taxon>
        <taxon>Pterygota</taxon>
        <taxon>Neoptera</taxon>
        <taxon>Polyneoptera</taxon>
        <taxon>Dictyoptera</taxon>
        <taxon>Blattodea</taxon>
        <taxon>Blattoidea</taxon>
        <taxon>Blattidae</taxon>
        <taxon>Blattinae</taxon>
        <taxon>Periplaneta</taxon>
    </lineage>
</organism>
<gene>
    <name evidence="1" type="ORF">ANN_25425</name>
</gene>
<evidence type="ECO:0008006" key="3">
    <source>
        <dbReference type="Google" id="ProtNLM"/>
    </source>
</evidence>
<protein>
    <recommendedName>
        <fullName evidence="3">Per a allergen</fullName>
    </recommendedName>
</protein>
<accession>A0ABQ8S1N1</accession>
<comment type="caution">
    <text evidence="1">The sequence shown here is derived from an EMBL/GenBank/DDBJ whole genome shotgun (WGS) entry which is preliminary data.</text>
</comment>
<proteinExistence type="predicted"/>
<evidence type="ECO:0000313" key="1">
    <source>
        <dbReference type="EMBL" id="KAJ4427772.1"/>
    </source>
</evidence>
<dbReference type="Proteomes" id="UP001148838">
    <property type="component" value="Unassembled WGS sequence"/>
</dbReference>